<dbReference type="Proteomes" id="UP000290218">
    <property type="component" value="Unassembled WGS sequence"/>
</dbReference>
<proteinExistence type="predicted"/>
<dbReference type="InterPro" id="IPR041698">
    <property type="entry name" value="Methyltransf_25"/>
</dbReference>
<dbReference type="Pfam" id="PF13649">
    <property type="entry name" value="Methyltransf_25"/>
    <property type="match status" value="1"/>
</dbReference>
<dbReference type="GO" id="GO:0032259">
    <property type="term" value="P:methylation"/>
    <property type="evidence" value="ECO:0007669"/>
    <property type="project" value="UniProtKB-KW"/>
</dbReference>
<evidence type="ECO:0000259" key="4">
    <source>
        <dbReference type="Pfam" id="PF13649"/>
    </source>
</evidence>
<dbReference type="CDD" id="cd02440">
    <property type="entry name" value="AdoMet_MTases"/>
    <property type="match status" value="1"/>
</dbReference>
<comment type="caution">
    <text evidence="5">The sequence shown here is derived from an EMBL/GenBank/DDBJ whole genome shotgun (WGS) entry which is preliminary data.</text>
</comment>
<evidence type="ECO:0000256" key="1">
    <source>
        <dbReference type="ARBA" id="ARBA00022603"/>
    </source>
</evidence>
<dbReference type="SUPFAM" id="SSF53335">
    <property type="entry name" value="S-adenosyl-L-methionine-dependent methyltransferases"/>
    <property type="match status" value="1"/>
</dbReference>
<dbReference type="PANTHER" id="PTHR43464:SF19">
    <property type="entry name" value="UBIQUINONE BIOSYNTHESIS O-METHYLTRANSFERASE, MITOCHONDRIAL"/>
    <property type="match status" value="1"/>
</dbReference>
<dbReference type="GO" id="GO:0008168">
    <property type="term" value="F:methyltransferase activity"/>
    <property type="evidence" value="ECO:0007669"/>
    <property type="project" value="UniProtKB-KW"/>
</dbReference>
<keyword evidence="1 5" id="KW-0489">Methyltransferase</keyword>
<dbReference type="Gene3D" id="3.40.50.150">
    <property type="entry name" value="Vaccinia Virus protein VP39"/>
    <property type="match status" value="1"/>
</dbReference>
<organism evidence="5 6">
    <name type="scientific">Oleiharenicola lentus</name>
    <dbReference type="NCBI Taxonomy" id="2508720"/>
    <lineage>
        <taxon>Bacteria</taxon>
        <taxon>Pseudomonadati</taxon>
        <taxon>Verrucomicrobiota</taxon>
        <taxon>Opitutia</taxon>
        <taxon>Opitutales</taxon>
        <taxon>Opitutaceae</taxon>
        <taxon>Oleiharenicola</taxon>
    </lineage>
</organism>
<name>A0A4Q1C861_9BACT</name>
<reference evidence="5 6" key="1">
    <citation type="submission" date="2019-01" db="EMBL/GenBank/DDBJ databases">
        <title>Lacunisphaera sp. strain TWA-58.</title>
        <authorList>
            <person name="Chen W.-M."/>
        </authorList>
    </citation>
    <scope>NUCLEOTIDE SEQUENCE [LARGE SCALE GENOMIC DNA]</scope>
    <source>
        <strain evidence="5 6">TWA-58</strain>
    </source>
</reference>
<dbReference type="InterPro" id="IPR029063">
    <property type="entry name" value="SAM-dependent_MTases_sf"/>
</dbReference>
<protein>
    <submittedName>
        <fullName evidence="5">Class I SAM-dependent methyltransferase</fullName>
    </submittedName>
</protein>
<dbReference type="OrthoDB" id="9784101at2"/>
<evidence type="ECO:0000256" key="2">
    <source>
        <dbReference type="ARBA" id="ARBA00022679"/>
    </source>
</evidence>
<dbReference type="AlphaFoldDB" id="A0A4Q1C861"/>
<evidence type="ECO:0000313" key="5">
    <source>
        <dbReference type="EMBL" id="RXK55127.1"/>
    </source>
</evidence>
<dbReference type="RefSeq" id="WP_129046493.1">
    <property type="nucleotide sequence ID" value="NZ_SDHX01000001.1"/>
</dbReference>
<sequence length="189" mass="20537">MKVRDSGMPPQDYWETLFNVPGILDAFGFGPATGDVVELGCGYGTFTLPLARRIRGTVHTVDIESDMVTLTRQRAAQAQLTNLKADQRDVLTNGFGRPPGSCDAALLFNILHAEDPVAFLQAARDVVRPGGLVAVIHWRSDVTTPRGPALEIRPRPNQIVAWAGEAGLVLDSGAFLLPPWHFGLKLLRT</sequence>
<keyword evidence="2 5" id="KW-0808">Transferase</keyword>
<gene>
    <name evidence="5" type="ORF">ESB00_04310</name>
</gene>
<keyword evidence="3" id="KW-0949">S-adenosyl-L-methionine</keyword>
<evidence type="ECO:0000256" key="3">
    <source>
        <dbReference type="ARBA" id="ARBA00022691"/>
    </source>
</evidence>
<dbReference type="PANTHER" id="PTHR43464">
    <property type="entry name" value="METHYLTRANSFERASE"/>
    <property type="match status" value="1"/>
</dbReference>
<keyword evidence="6" id="KW-1185">Reference proteome</keyword>
<feature type="domain" description="Methyltransferase" evidence="4">
    <location>
        <begin position="36"/>
        <end position="131"/>
    </location>
</feature>
<evidence type="ECO:0000313" key="6">
    <source>
        <dbReference type="Proteomes" id="UP000290218"/>
    </source>
</evidence>
<accession>A0A4Q1C861</accession>
<dbReference type="EMBL" id="SDHX01000001">
    <property type="protein sequence ID" value="RXK55127.1"/>
    <property type="molecule type" value="Genomic_DNA"/>
</dbReference>